<dbReference type="AlphaFoldDB" id="A0AA37Q904"/>
<dbReference type="PANTHER" id="PTHR23028">
    <property type="entry name" value="ACETYLTRANSFERASE"/>
    <property type="match status" value="1"/>
</dbReference>
<feature type="transmembrane region" description="Helical" evidence="1">
    <location>
        <begin position="259"/>
        <end position="276"/>
    </location>
</feature>
<dbReference type="InterPro" id="IPR043968">
    <property type="entry name" value="SGNH"/>
</dbReference>
<evidence type="ECO:0000259" key="2">
    <source>
        <dbReference type="Pfam" id="PF01757"/>
    </source>
</evidence>
<dbReference type="Pfam" id="PF19040">
    <property type="entry name" value="SGNH"/>
    <property type="match status" value="1"/>
</dbReference>
<protein>
    <submittedName>
        <fullName evidence="4">Acyltransferase</fullName>
    </submittedName>
</protein>
<keyword evidence="4" id="KW-0012">Acyltransferase</keyword>
<dbReference type="InterPro" id="IPR050879">
    <property type="entry name" value="Acyltransferase_3"/>
</dbReference>
<evidence type="ECO:0000313" key="4">
    <source>
        <dbReference type="EMBL" id="GLC26932.1"/>
    </source>
</evidence>
<feature type="domain" description="Acyltransferase 3" evidence="2">
    <location>
        <begin position="11"/>
        <end position="353"/>
    </location>
</feature>
<feature type="transmembrane region" description="Helical" evidence="1">
    <location>
        <begin position="77"/>
        <end position="97"/>
    </location>
</feature>
<keyword evidence="4" id="KW-0808">Transferase</keyword>
<dbReference type="GO" id="GO:0009103">
    <property type="term" value="P:lipopolysaccharide biosynthetic process"/>
    <property type="evidence" value="ECO:0007669"/>
    <property type="project" value="TreeGrafter"/>
</dbReference>
<feature type="transmembrane region" description="Helical" evidence="1">
    <location>
        <begin position="385"/>
        <end position="405"/>
    </location>
</feature>
<sequence>MSTSRPPFRTDLEALRGLAILLVVAYHAGVPALAGGFVGVDVFFVLSGFFTTRLLVREYAATGSVDLAAFYGRRARRLLPALLVVVAATLAAVWTLYAPIDRAAIAATARSVALGTANNAFARQSVNYFGGADSPFLHTWSLAVEQQVSLFGPLLFLALAAIGGWTVARRREGAAASEESSRRAAGLLRGIGVGLALVAALSFAAAVWLTGTEPSWAFFGSAARAWEFAIGGLLALLLPTDAAPASSTADAETRRGSGWWFQVAGLLALALAAIVYDRNTPYPGFAALLPVLGAAAIVAGGARGHGALSGDHAVARALRWLGTLSYSWYLWHWPIVVTAAVLWPSIGVAGRLAWSVAALGPAWLTLRLVERPARGARTDDGGSPFGWPAAALAGCVALALGAGALRQAAVRHVKTSDQRRFATARHDRMTHECWGAKTSGTCVFGDPRGATTVALFGDSHAEHWLGAVDRLGRERGWRVVLLVNGGCPVSDAPELNGWRTARRGRECAAYREASVRRLIALRPAVAILSSWDEYVTRGQEGRAERSRISPEAWGRGLRSTYGRLAGAGVPVVAIRGTPQAGFDVPACLSRRADRLPLAQPCTFARSEGLHAAARAAQEAAVRDAAARGLRVRAVDMADVVCPTARCAAVQGRRVVYTDDNHLAASFTRAAAPILGARLDGAARTLGVRLP</sequence>
<feature type="transmembrane region" description="Helical" evidence="1">
    <location>
        <begin position="282"/>
        <end position="302"/>
    </location>
</feature>
<feature type="transmembrane region" description="Helical" evidence="1">
    <location>
        <begin position="148"/>
        <end position="167"/>
    </location>
</feature>
<evidence type="ECO:0000313" key="5">
    <source>
        <dbReference type="Proteomes" id="UP001161325"/>
    </source>
</evidence>
<keyword evidence="5" id="KW-1185">Reference proteome</keyword>
<dbReference type="PANTHER" id="PTHR23028:SF53">
    <property type="entry name" value="ACYL_TRANSF_3 DOMAIN-CONTAINING PROTEIN"/>
    <property type="match status" value="1"/>
</dbReference>
<feature type="domain" description="SGNH" evidence="3">
    <location>
        <begin position="438"/>
        <end position="674"/>
    </location>
</feature>
<comment type="caution">
    <text evidence="4">The sequence shown here is derived from an EMBL/GenBank/DDBJ whole genome shotgun (WGS) entry which is preliminary data.</text>
</comment>
<evidence type="ECO:0000259" key="3">
    <source>
        <dbReference type="Pfam" id="PF19040"/>
    </source>
</evidence>
<keyword evidence="1" id="KW-0812">Transmembrane</keyword>
<reference evidence="4" key="1">
    <citation type="submission" date="2022-08" db="EMBL/GenBank/DDBJ databases">
        <title>Draft genome sequencing of Roseisolibacter agri AW1220.</title>
        <authorList>
            <person name="Tobiishi Y."/>
            <person name="Tonouchi A."/>
        </authorList>
    </citation>
    <scope>NUCLEOTIDE SEQUENCE</scope>
    <source>
        <strain evidence="4">AW1220</strain>
    </source>
</reference>
<dbReference type="InterPro" id="IPR002656">
    <property type="entry name" value="Acyl_transf_3_dom"/>
</dbReference>
<dbReference type="GO" id="GO:0016020">
    <property type="term" value="C:membrane"/>
    <property type="evidence" value="ECO:0007669"/>
    <property type="project" value="TreeGrafter"/>
</dbReference>
<dbReference type="EMBL" id="BRXS01000005">
    <property type="protein sequence ID" value="GLC26932.1"/>
    <property type="molecule type" value="Genomic_DNA"/>
</dbReference>
<organism evidence="4 5">
    <name type="scientific">Roseisolibacter agri</name>
    <dbReference type="NCBI Taxonomy" id="2014610"/>
    <lineage>
        <taxon>Bacteria</taxon>
        <taxon>Pseudomonadati</taxon>
        <taxon>Gemmatimonadota</taxon>
        <taxon>Gemmatimonadia</taxon>
        <taxon>Gemmatimonadales</taxon>
        <taxon>Gemmatimonadaceae</taxon>
        <taxon>Roseisolibacter</taxon>
    </lineage>
</organism>
<dbReference type="RefSeq" id="WP_284351382.1">
    <property type="nucleotide sequence ID" value="NZ_BRXS01000005.1"/>
</dbReference>
<keyword evidence="1" id="KW-1133">Transmembrane helix</keyword>
<dbReference type="Pfam" id="PF01757">
    <property type="entry name" value="Acyl_transf_3"/>
    <property type="match status" value="1"/>
</dbReference>
<feature type="transmembrane region" description="Helical" evidence="1">
    <location>
        <begin position="36"/>
        <end position="56"/>
    </location>
</feature>
<keyword evidence="1" id="KW-0472">Membrane</keyword>
<dbReference type="GO" id="GO:0016747">
    <property type="term" value="F:acyltransferase activity, transferring groups other than amino-acyl groups"/>
    <property type="evidence" value="ECO:0007669"/>
    <property type="project" value="InterPro"/>
</dbReference>
<feature type="transmembrane region" description="Helical" evidence="1">
    <location>
        <begin position="323"/>
        <end position="346"/>
    </location>
</feature>
<proteinExistence type="predicted"/>
<gene>
    <name evidence="4" type="ORF">rosag_34450</name>
</gene>
<evidence type="ECO:0000256" key="1">
    <source>
        <dbReference type="SAM" id="Phobius"/>
    </source>
</evidence>
<name>A0AA37Q904_9BACT</name>
<feature type="transmembrane region" description="Helical" evidence="1">
    <location>
        <begin position="187"/>
        <end position="210"/>
    </location>
</feature>
<feature type="transmembrane region" description="Helical" evidence="1">
    <location>
        <begin position="216"/>
        <end position="238"/>
    </location>
</feature>
<dbReference type="Proteomes" id="UP001161325">
    <property type="component" value="Unassembled WGS sequence"/>
</dbReference>
<accession>A0AA37Q904</accession>